<feature type="region of interest" description="Disordered" evidence="6">
    <location>
        <begin position="113"/>
        <end position="141"/>
    </location>
</feature>
<evidence type="ECO:0000259" key="7">
    <source>
        <dbReference type="PROSITE" id="PS51686"/>
    </source>
</evidence>
<dbReference type="Pfam" id="PF01189">
    <property type="entry name" value="Methyltr_RsmB-F"/>
    <property type="match status" value="1"/>
</dbReference>
<gene>
    <name evidence="8" type="primary">I1REJ1</name>
</gene>
<evidence type="ECO:0000256" key="1">
    <source>
        <dbReference type="ARBA" id="ARBA00022603"/>
    </source>
</evidence>
<comment type="similarity">
    <text evidence="5">Belongs to the class I-like SAM-binding methyltransferase superfamily. RsmB/NOP family.</text>
</comment>
<dbReference type="GO" id="GO:0003723">
    <property type="term" value="F:RNA binding"/>
    <property type="evidence" value="ECO:0007669"/>
    <property type="project" value="UniProtKB-UniRule"/>
</dbReference>
<sequence length="141" mass="15893">MIRHAMTFASVQRIVYSTCSVHSKENEHVVRQALESDEAINGKFKLASQEEVLPTWHRRGIPEEMGNAADAESLVRCSPGEDRTNGFFVGLFIRAKDEEDEWTGIVVDAKKRKAPIDEVPDQVSTKRKRKKKKKSAANPLS</sequence>
<organism evidence="8">
    <name type="scientific">Ganoderma boninense</name>
    <dbReference type="NCBI Taxonomy" id="34458"/>
    <lineage>
        <taxon>Eukaryota</taxon>
        <taxon>Fungi</taxon>
        <taxon>Dikarya</taxon>
        <taxon>Basidiomycota</taxon>
        <taxon>Agaricomycotina</taxon>
        <taxon>Agaricomycetes</taxon>
        <taxon>Polyporales</taxon>
        <taxon>Polyporaceae</taxon>
        <taxon>Ganoderma</taxon>
    </lineage>
</organism>
<accession>A0A5K1JVI8</accession>
<keyword evidence="2 5" id="KW-0808">Transferase</keyword>
<protein>
    <submittedName>
        <fullName evidence="8">N/A</fullName>
    </submittedName>
</protein>
<keyword evidence="1 5" id="KW-0489">Methyltransferase</keyword>
<dbReference type="InterPro" id="IPR049560">
    <property type="entry name" value="MeTrfase_RsmB-F_NOP2_cat"/>
</dbReference>
<feature type="active site" description="Nucleophile" evidence="5">
    <location>
        <position position="19"/>
    </location>
</feature>
<feature type="domain" description="SAM-dependent MTase RsmB/NOP-type" evidence="7">
    <location>
        <begin position="1"/>
        <end position="95"/>
    </location>
</feature>
<reference evidence="8" key="1">
    <citation type="submission" date="2019-10" db="EMBL/GenBank/DDBJ databases">
        <authorList>
            <person name="Nor Muhammad N."/>
        </authorList>
    </citation>
    <scope>NUCLEOTIDE SEQUENCE</scope>
</reference>
<evidence type="ECO:0000256" key="6">
    <source>
        <dbReference type="SAM" id="MobiDB-lite"/>
    </source>
</evidence>
<dbReference type="PROSITE" id="PS51686">
    <property type="entry name" value="SAM_MT_RSMB_NOP"/>
    <property type="match status" value="1"/>
</dbReference>
<dbReference type="InterPro" id="IPR001678">
    <property type="entry name" value="MeTrfase_RsmB-F_NOP2_dom"/>
</dbReference>
<feature type="compositionally biased region" description="Basic residues" evidence="6">
    <location>
        <begin position="125"/>
        <end position="135"/>
    </location>
</feature>
<evidence type="ECO:0000313" key="8">
    <source>
        <dbReference type="EMBL" id="VWO95893.1"/>
    </source>
</evidence>
<keyword evidence="3 5" id="KW-0949">S-adenosyl-L-methionine</keyword>
<evidence type="ECO:0000256" key="3">
    <source>
        <dbReference type="ARBA" id="ARBA00022691"/>
    </source>
</evidence>
<dbReference type="PANTHER" id="PTHR14663">
    <property type="entry name" value="METHYLTRANSFERASE NSUN7-RELATED"/>
    <property type="match status" value="1"/>
</dbReference>
<proteinExistence type="inferred from homology"/>
<dbReference type="GO" id="GO:0032259">
    <property type="term" value="P:methylation"/>
    <property type="evidence" value="ECO:0007669"/>
    <property type="project" value="UniProtKB-KW"/>
</dbReference>
<dbReference type="GO" id="GO:0008168">
    <property type="term" value="F:methyltransferase activity"/>
    <property type="evidence" value="ECO:0007669"/>
    <property type="project" value="UniProtKB-KW"/>
</dbReference>
<keyword evidence="4 5" id="KW-0694">RNA-binding</keyword>
<dbReference type="AlphaFoldDB" id="A0A5K1JVI8"/>
<dbReference type="InterPro" id="IPR029063">
    <property type="entry name" value="SAM-dependent_MTases_sf"/>
</dbReference>
<dbReference type="Gene3D" id="3.40.50.150">
    <property type="entry name" value="Vaccinia Virus protein VP39"/>
    <property type="match status" value="1"/>
</dbReference>
<evidence type="ECO:0000256" key="5">
    <source>
        <dbReference type="PROSITE-ProRule" id="PRU01023"/>
    </source>
</evidence>
<dbReference type="SUPFAM" id="SSF53335">
    <property type="entry name" value="S-adenosyl-L-methionine-dependent methyltransferases"/>
    <property type="match status" value="1"/>
</dbReference>
<evidence type="ECO:0000256" key="2">
    <source>
        <dbReference type="ARBA" id="ARBA00022679"/>
    </source>
</evidence>
<name>A0A5K1JVI8_9APHY</name>
<comment type="caution">
    <text evidence="5">Lacks conserved residue(s) required for the propagation of feature annotation.</text>
</comment>
<dbReference type="InterPro" id="IPR042620">
    <property type="entry name" value="NSUN7"/>
</dbReference>
<dbReference type="PANTHER" id="PTHR14663:SF2">
    <property type="entry name" value="METHYLTRANSFERASE NSUN7-RELATED"/>
    <property type="match status" value="1"/>
</dbReference>
<dbReference type="EMBL" id="LR725193">
    <property type="protein sequence ID" value="VWO95893.1"/>
    <property type="molecule type" value="Genomic_DNA"/>
</dbReference>
<evidence type="ECO:0000256" key="4">
    <source>
        <dbReference type="ARBA" id="ARBA00022884"/>
    </source>
</evidence>